<dbReference type="AlphaFoldDB" id="A0AAN9PUH8"/>
<dbReference type="Proteomes" id="UP001359559">
    <property type="component" value="Unassembled WGS sequence"/>
</dbReference>
<name>A0AAN9PUH8_CLITE</name>
<keyword evidence="2" id="KW-1185">Reference proteome</keyword>
<evidence type="ECO:0000313" key="2">
    <source>
        <dbReference type="Proteomes" id="UP001359559"/>
    </source>
</evidence>
<comment type="caution">
    <text evidence="1">The sequence shown here is derived from an EMBL/GenBank/DDBJ whole genome shotgun (WGS) entry which is preliminary data.</text>
</comment>
<organism evidence="1 2">
    <name type="scientific">Clitoria ternatea</name>
    <name type="common">Butterfly pea</name>
    <dbReference type="NCBI Taxonomy" id="43366"/>
    <lineage>
        <taxon>Eukaryota</taxon>
        <taxon>Viridiplantae</taxon>
        <taxon>Streptophyta</taxon>
        <taxon>Embryophyta</taxon>
        <taxon>Tracheophyta</taxon>
        <taxon>Spermatophyta</taxon>
        <taxon>Magnoliopsida</taxon>
        <taxon>eudicotyledons</taxon>
        <taxon>Gunneridae</taxon>
        <taxon>Pentapetalae</taxon>
        <taxon>rosids</taxon>
        <taxon>fabids</taxon>
        <taxon>Fabales</taxon>
        <taxon>Fabaceae</taxon>
        <taxon>Papilionoideae</taxon>
        <taxon>50 kb inversion clade</taxon>
        <taxon>NPAAA clade</taxon>
        <taxon>indigoferoid/millettioid clade</taxon>
        <taxon>Phaseoleae</taxon>
        <taxon>Clitoria</taxon>
    </lineage>
</organism>
<gene>
    <name evidence="1" type="ORF">RJT34_09199</name>
</gene>
<evidence type="ECO:0000313" key="1">
    <source>
        <dbReference type="EMBL" id="KAK7311211.1"/>
    </source>
</evidence>
<protein>
    <submittedName>
        <fullName evidence="1">Uncharacterized protein</fullName>
    </submittedName>
</protein>
<proteinExistence type="predicted"/>
<accession>A0AAN9PUH8</accession>
<reference evidence="1 2" key="1">
    <citation type="submission" date="2024-01" db="EMBL/GenBank/DDBJ databases">
        <title>The genomes of 5 underutilized Papilionoideae crops provide insights into root nodulation and disease resistance.</title>
        <authorList>
            <person name="Yuan L."/>
        </authorList>
    </citation>
    <scope>NUCLEOTIDE SEQUENCE [LARGE SCALE GENOMIC DNA]</scope>
    <source>
        <strain evidence="1">LY-2023</strain>
        <tissue evidence="1">Leaf</tissue>
    </source>
</reference>
<sequence>MYKLANNINTFFPTSVTKISPETHFTLLSFSLAPFLCNRTERKRTKERNQKNPNFMLEKTSIQVRIALNLLRLESF</sequence>
<dbReference type="EMBL" id="JAYKXN010000002">
    <property type="protein sequence ID" value="KAK7311211.1"/>
    <property type="molecule type" value="Genomic_DNA"/>
</dbReference>